<protein>
    <recommendedName>
        <fullName evidence="1">AMMECR1 domain-containing protein</fullName>
    </recommendedName>
</protein>
<dbReference type="NCBIfam" id="TIGR04335">
    <property type="entry name" value="AmmeMemoSam_A"/>
    <property type="match status" value="1"/>
</dbReference>
<dbReference type="NCBIfam" id="TIGR00296">
    <property type="entry name" value="TIGR00296 family protein"/>
    <property type="match status" value="1"/>
</dbReference>
<gene>
    <name evidence="2" type="ORF">SAMN02745199_1540</name>
</gene>
<evidence type="ECO:0000313" key="2">
    <source>
        <dbReference type="EMBL" id="SHH55999.1"/>
    </source>
</evidence>
<proteinExistence type="predicted"/>
<organism evidence="2 3">
    <name type="scientific">Thermosipho atlanticus DSM 15807</name>
    <dbReference type="NCBI Taxonomy" id="1123380"/>
    <lineage>
        <taxon>Bacteria</taxon>
        <taxon>Thermotogati</taxon>
        <taxon>Thermotogota</taxon>
        <taxon>Thermotogae</taxon>
        <taxon>Thermotogales</taxon>
        <taxon>Fervidobacteriaceae</taxon>
        <taxon>Thermosipho</taxon>
    </lineage>
</organism>
<dbReference type="RefSeq" id="WP_073073795.1">
    <property type="nucleotide sequence ID" value="NZ_FQXN01000007.1"/>
</dbReference>
<dbReference type="PROSITE" id="PS51112">
    <property type="entry name" value="AMMECR1"/>
    <property type="match status" value="1"/>
</dbReference>
<evidence type="ECO:0000259" key="1">
    <source>
        <dbReference type="PROSITE" id="PS51112"/>
    </source>
</evidence>
<name>A0A1M5TZ30_9BACT</name>
<reference evidence="3" key="1">
    <citation type="submission" date="2016-11" db="EMBL/GenBank/DDBJ databases">
        <authorList>
            <person name="Varghese N."/>
            <person name="Submissions S."/>
        </authorList>
    </citation>
    <scope>NUCLEOTIDE SEQUENCE [LARGE SCALE GENOMIC DNA]</scope>
    <source>
        <strain evidence="3">DSM 15807</strain>
    </source>
</reference>
<dbReference type="EMBL" id="FQXN01000007">
    <property type="protein sequence ID" value="SHH55999.1"/>
    <property type="molecule type" value="Genomic_DNA"/>
</dbReference>
<dbReference type="PANTHER" id="PTHR13016:SF0">
    <property type="entry name" value="AMME SYNDROME CANDIDATE GENE 1 PROTEIN"/>
    <property type="match status" value="1"/>
</dbReference>
<dbReference type="AlphaFoldDB" id="A0A1M5TZ30"/>
<dbReference type="InterPro" id="IPR027623">
    <property type="entry name" value="AmmeMemoSam_A"/>
</dbReference>
<feature type="domain" description="AMMECR1" evidence="1">
    <location>
        <begin position="2"/>
        <end position="173"/>
    </location>
</feature>
<dbReference type="InterPro" id="IPR036071">
    <property type="entry name" value="AMMECR1_dom_sf"/>
</dbReference>
<dbReference type="InterPro" id="IPR023473">
    <property type="entry name" value="AMMECR1"/>
</dbReference>
<dbReference type="Gene3D" id="3.30.1490.150">
    <property type="entry name" value="Hypothetical protein ph0010, domain 2"/>
    <property type="match status" value="1"/>
</dbReference>
<dbReference type="Proteomes" id="UP000242592">
    <property type="component" value="Unassembled WGS sequence"/>
</dbReference>
<dbReference type="Gene3D" id="3.30.700.20">
    <property type="entry name" value="Hypothetical protein ph0010, domain 1"/>
    <property type="match status" value="1"/>
</dbReference>
<dbReference type="OrthoDB" id="159752at2"/>
<dbReference type="PANTHER" id="PTHR13016">
    <property type="entry name" value="AMMECR1 HOMOLOG"/>
    <property type="match status" value="1"/>
</dbReference>
<dbReference type="InterPro" id="IPR027485">
    <property type="entry name" value="AMMECR1_N"/>
</dbReference>
<sequence>MIGKHPFVKWAIDVIENYIKFGKLIEPDKDKLPKEMFEKKAGCFVTLHLTNGSLRGCIGTYEPTKPNLALEIRSNAIASATRDPRFPPVTSDELDKIIVTVDVIGKIEPVNSIKELDPKKYGIIVSKGWNRGLLLPDIEGVDTVEEQIRIAKLKAGIFDNDFDIYKFTVERYE</sequence>
<evidence type="ECO:0000313" key="3">
    <source>
        <dbReference type="Proteomes" id="UP000242592"/>
    </source>
</evidence>
<dbReference type="Pfam" id="PF01871">
    <property type="entry name" value="AMMECR1"/>
    <property type="match status" value="1"/>
</dbReference>
<dbReference type="STRING" id="1123380.SAMN02745199_1540"/>
<keyword evidence="3" id="KW-1185">Reference proteome</keyword>
<dbReference type="InterPro" id="IPR002733">
    <property type="entry name" value="AMMECR1_domain"/>
</dbReference>
<dbReference type="SUPFAM" id="SSF143447">
    <property type="entry name" value="AMMECR1-like"/>
    <property type="match status" value="1"/>
</dbReference>
<accession>A0A1M5TZ30</accession>